<organism evidence="5 6">
    <name type="scientific">Vallitalea pronyensis</name>
    <dbReference type="NCBI Taxonomy" id="1348613"/>
    <lineage>
        <taxon>Bacteria</taxon>
        <taxon>Bacillati</taxon>
        <taxon>Bacillota</taxon>
        <taxon>Clostridia</taxon>
        <taxon>Lachnospirales</taxon>
        <taxon>Vallitaleaceae</taxon>
        <taxon>Vallitalea</taxon>
    </lineage>
</organism>
<dbReference type="SUPFAM" id="SSF46689">
    <property type="entry name" value="Homeodomain-like"/>
    <property type="match status" value="2"/>
</dbReference>
<evidence type="ECO:0000259" key="4">
    <source>
        <dbReference type="PROSITE" id="PS01124"/>
    </source>
</evidence>
<dbReference type="Gene3D" id="1.10.10.60">
    <property type="entry name" value="Homeodomain-like"/>
    <property type="match status" value="2"/>
</dbReference>
<keyword evidence="2" id="KW-0238">DNA-binding</keyword>
<dbReference type="EMBL" id="CP058649">
    <property type="protein sequence ID" value="QUI22156.1"/>
    <property type="molecule type" value="Genomic_DNA"/>
</dbReference>
<dbReference type="PRINTS" id="PR00032">
    <property type="entry name" value="HTHARAC"/>
</dbReference>
<dbReference type="InterPro" id="IPR018060">
    <property type="entry name" value="HTH_AraC"/>
</dbReference>
<protein>
    <submittedName>
        <fullName evidence="5">Helix-turn-helix transcriptional regulator</fullName>
    </submittedName>
</protein>
<dbReference type="GO" id="GO:0003700">
    <property type="term" value="F:DNA-binding transcription factor activity"/>
    <property type="evidence" value="ECO:0007669"/>
    <property type="project" value="InterPro"/>
</dbReference>
<dbReference type="PANTHER" id="PTHR43280:SF28">
    <property type="entry name" value="HTH-TYPE TRANSCRIPTIONAL ACTIVATOR RHAS"/>
    <property type="match status" value="1"/>
</dbReference>
<dbReference type="KEGG" id="vpy:HZI73_07505"/>
<dbReference type="SMART" id="SM00342">
    <property type="entry name" value="HTH_ARAC"/>
    <property type="match status" value="1"/>
</dbReference>
<keyword evidence="3" id="KW-0804">Transcription</keyword>
<evidence type="ECO:0000256" key="1">
    <source>
        <dbReference type="ARBA" id="ARBA00023015"/>
    </source>
</evidence>
<dbReference type="PROSITE" id="PS00041">
    <property type="entry name" value="HTH_ARAC_FAMILY_1"/>
    <property type="match status" value="1"/>
</dbReference>
<dbReference type="InterPro" id="IPR020449">
    <property type="entry name" value="Tscrpt_reg_AraC-type_HTH"/>
</dbReference>
<keyword evidence="6" id="KW-1185">Reference proteome</keyword>
<sequence>MPTIQYAIDDRVQINGAVFVNRKPEDHVDKPFLFTPKLHLLQYFIEADRHVMIRGKEKHIGDGYMMFSCANEPYTSYRHLKTTKAINIQFTTRHMREHIVDKRLASALERNIHLPFIYDMNGHSTIYYMFNELLYLSSSHDDMNMLKAEVLLKQILIEIAGFYKKGAVKHQQGLLYSIECLERNYHMNYKIDTLADMANMSRSAYIKAFKRQTGSSVASYAMKVKIGIAAMLLTTEPSMKVKDIAEQLGFCDAFYFSNTFKKHTGKSPKAYRN</sequence>
<evidence type="ECO:0000313" key="6">
    <source>
        <dbReference type="Proteomes" id="UP000683246"/>
    </source>
</evidence>
<dbReference type="PANTHER" id="PTHR43280">
    <property type="entry name" value="ARAC-FAMILY TRANSCRIPTIONAL REGULATOR"/>
    <property type="match status" value="1"/>
</dbReference>
<dbReference type="Proteomes" id="UP000683246">
    <property type="component" value="Chromosome"/>
</dbReference>
<proteinExistence type="predicted"/>
<dbReference type="RefSeq" id="WP_212697634.1">
    <property type="nucleotide sequence ID" value="NZ_CP058649.1"/>
</dbReference>
<dbReference type="PROSITE" id="PS01124">
    <property type="entry name" value="HTH_ARAC_FAMILY_2"/>
    <property type="match status" value="1"/>
</dbReference>
<dbReference type="InterPro" id="IPR018062">
    <property type="entry name" value="HTH_AraC-typ_CS"/>
</dbReference>
<keyword evidence="1" id="KW-0805">Transcription regulation</keyword>
<dbReference type="AlphaFoldDB" id="A0A8J8MIN4"/>
<evidence type="ECO:0000313" key="5">
    <source>
        <dbReference type="EMBL" id="QUI22156.1"/>
    </source>
</evidence>
<dbReference type="GO" id="GO:0043565">
    <property type="term" value="F:sequence-specific DNA binding"/>
    <property type="evidence" value="ECO:0007669"/>
    <property type="project" value="InterPro"/>
</dbReference>
<reference evidence="5" key="1">
    <citation type="submission" date="2020-07" db="EMBL/GenBank/DDBJ databases">
        <title>Vallitalea pronyensis genome.</title>
        <authorList>
            <person name="Postec A."/>
        </authorList>
    </citation>
    <scope>NUCLEOTIDE SEQUENCE</scope>
    <source>
        <strain evidence="5">FatNI3</strain>
    </source>
</reference>
<accession>A0A8J8MIN4</accession>
<evidence type="ECO:0000256" key="3">
    <source>
        <dbReference type="ARBA" id="ARBA00023163"/>
    </source>
</evidence>
<gene>
    <name evidence="5" type="ORF">HZI73_07505</name>
</gene>
<feature type="domain" description="HTH araC/xylS-type" evidence="4">
    <location>
        <begin position="175"/>
        <end position="273"/>
    </location>
</feature>
<dbReference type="InterPro" id="IPR009057">
    <property type="entry name" value="Homeodomain-like_sf"/>
</dbReference>
<evidence type="ECO:0000256" key="2">
    <source>
        <dbReference type="ARBA" id="ARBA00023125"/>
    </source>
</evidence>
<name>A0A8J8MIN4_9FIRM</name>
<dbReference type="Pfam" id="PF12833">
    <property type="entry name" value="HTH_18"/>
    <property type="match status" value="1"/>
</dbReference>